<dbReference type="PRINTS" id="PR00411">
    <property type="entry name" value="PNDRDTASEI"/>
</dbReference>
<proteinExistence type="inferred from homology"/>
<keyword evidence="5" id="KW-0560">Oxidoreductase</keyword>
<accession>A0A9W9RRC5</accession>
<dbReference type="EMBL" id="JAPZBS010000008">
    <property type="protein sequence ID" value="KAJ5364985.1"/>
    <property type="molecule type" value="Genomic_DNA"/>
</dbReference>
<sequence length="565" mass="61714">MPPRIIIVGGVAGGMSAAARARRLDENASITVLERGSFVSYANCGVPYALGGVIESDKSLVLQTEASLEARFNIDIRLRSELMEISPQKHEVNIHDIQSDTFYKMCYDRLILAQGAQSVRPAIPGMSLAQIFTMQTIPDLQRIREFIVKNSCKRAAIIGGGFIGLEAAENLRKLGLNVCMIESSSHVFPPFDDDLARIIHEELENHQVHLITNNTVTEIQDDRSSVNLHLSGGQLISADVVIVAIGVRARSTIAETAGLHVGRSGVSVNIFMQTSDPDIYAVGDMVEVENRISHQATSLALGGPANRQGRIAADHIFGESTPYRGNVGTFVCQIFNLSVAITGFSVQRLKRLGFRPLWVTVHPLDHAGYYPSASPITLRVAFEPGTGRLLGAQAVGSKGVDKRIDVLSIALQANMSIFDLEHVELGYAPPYGSAKDPINMAGFVGSNLLHGIVEIVHTEKVQALDASWQIVDVRSPDEFSRGHIPSARNIPLEQVRQNVQHLRKESPVLVYCWVGYRGYIAYRILQQAGFKVANLDGGFKSVVQGGFGDLINTVSRKEKIVQHRN</sequence>
<dbReference type="PANTHER" id="PTHR43429">
    <property type="entry name" value="PYRIDINE NUCLEOTIDE-DISULFIDE OXIDOREDUCTASE DOMAIN-CONTAINING"/>
    <property type="match status" value="1"/>
</dbReference>
<keyword evidence="3" id="KW-0285">Flavoprotein</keyword>
<dbReference type="SUPFAM" id="SSF52821">
    <property type="entry name" value="Rhodanese/Cell cycle control phosphatase"/>
    <property type="match status" value="1"/>
</dbReference>
<evidence type="ECO:0000256" key="1">
    <source>
        <dbReference type="ARBA" id="ARBA00001974"/>
    </source>
</evidence>
<dbReference type="GeneID" id="81442790"/>
<dbReference type="InterPro" id="IPR004099">
    <property type="entry name" value="Pyr_nucl-diS_OxRdtase_dimer"/>
</dbReference>
<keyword evidence="4" id="KW-0274">FAD</keyword>
<dbReference type="InterPro" id="IPR036873">
    <property type="entry name" value="Rhodanese-like_dom_sf"/>
</dbReference>
<evidence type="ECO:0000256" key="6">
    <source>
        <dbReference type="ARBA" id="ARBA00023284"/>
    </source>
</evidence>
<evidence type="ECO:0000313" key="8">
    <source>
        <dbReference type="EMBL" id="KAJ5364985.1"/>
    </source>
</evidence>
<dbReference type="Pfam" id="PF00581">
    <property type="entry name" value="Rhodanese"/>
    <property type="match status" value="1"/>
</dbReference>
<dbReference type="Proteomes" id="UP001147782">
    <property type="component" value="Unassembled WGS sequence"/>
</dbReference>
<dbReference type="Gene3D" id="3.50.50.60">
    <property type="entry name" value="FAD/NAD(P)-binding domain"/>
    <property type="match status" value="2"/>
</dbReference>
<reference evidence="8" key="1">
    <citation type="submission" date="2022-11" db="EMBL/GenBank/DDBJ databases">
        <authorList>
            <person name="Petersen C."/>
        </authorList>
    </citation>
    <scope>NUCLEOTIDE SEQUENCE</scope>
    <source>
        <strain evidence="8">IBT 29864</strain>
    </source>
</reference>
<dbReference type="PANTHER" id="PTHR43429:SF1">
    <property type="entry name" value="NAD(P)H SULFUR OXIDOREDUCTASE (COA-DEPENDENT)"/>
    <property type="match status" value="1"/>
</dbReference>
<evidence type="ECO:0000313" key="9">
    <source>
        <dbReference type="Proteomes" id="UP001147782"/>
    </source>
</evidence>
<dbReference type="Gene3D" id="3.40.250.10">
    <property type="entry name" value="Rhodanese-like domain"/>
    <property type="match status" value="1"/>
</dbReference>
<dbReference type="InterPro" id="IPR036188">
    <property type="entry name" value="FAD/NAD-bd_sf"/>
</dbReference>
<dbReference type="InterPro" id="IPR023753">
    <property type="entry name" value="FAD/NAD-binding_dom"/>
</dbReference>
<dbReference type="InterPro" id="IPR001763">
    <property type="entry name" value="Rhodanese-like_dom"/>
</dbReference>
<dbReference type="GO" id="GO:0016491">
    <property type="term" value="F:oxidoreductase activity"/>
    <property type="evidence" value="ECO:0007669"/>
    <property type="project" value="UniProtKB-KW"/>
</dbReference>
<dbReference type="SUPFAM" id="SSF51905">
    <property type="entry name" value="FAD/NAD(P)-binding domain"/>
    <property type="match status" value="1"/>
</dbReference>
<dbReference type="Pfam" id="PF02852">
    <property type="entry name" value="Pyr_redox_dim"/>
    <property type="match status" value="1"/>
</dbReference>
<protein>
    <recommendedName>
        <fullName evidence="7">Rhodanese domain-containing protein</fullName>
    </recommendedName>
</protein>
<dbReference type="Pfam" id="PF07992">
    <property type="entry name" value="Pyr_redox_2"/>
    <property type="match status" value="1"/>
</dbReference>
<dbReference type="PRINTS" id="PR00368">
    <property type="entry name" value="FADPNR"/>
</dbReference>
<evidence type="ECO:0000256" key="2">
    <source>
        <dbReference type="ARBA" id="ARBA00009130"/>
    </source>
</evidence>
<comment type="similarity">
    <text evidence="2">Belongs to the class-III pyridine nucleotide-disulfide oxidoreductase family.</text>
</comment>
<reference evidence="8" key="2">
    <citation type="journal article" date="2023" name="IMA Fungus">
        <title>Comparative genomic study of the Penicillium genus elucidates a diverse pangenome and 15 lateral gene transfer events.</title>
        <authorList>
            <person name="Petersen C."/>
            <person name="Sorensen T."/>
            <person name="Nielsen M.R."/>
            <person name="Sondergaard T.E."/>
            <person name="Sorensen J.L."/>
            <person name="Fitzpatrick D.A."/>
            <person name="Frisvad J.C."/>
            <person name="Nielsen K.L."/>
        </authorList>
    </citation>
    <scope>NUCLEOTIDE SEQUENCE</scope>
    <source>
        <strain evidence="8">IBT 29864</strain>
    </source>
</reference>
<dbReference type="RefSeq" id="XP_056552611.1">
    <property type="nucleotide sequence ID" value="XM_056703611.1"/>
</dbReference>
<gene>
    <name evidence="8" type="ORF">N7496_010698</name>
</gene>
<evidence type="ECO:0000256" key="4">
    <source>
        <dbReference type="ARBA" id="ARBA00022827"/>
    </source>
</evidence>
<organism evidence="8 9">
    <name type="scientific">Penicillium cataractarum</name>
    <dbReference type="NCBI Taxonomy" id="2100454"/>
    <lineage>
        <taxon>Eukaryota</taxon>
        <taxon>Fungi</taxon>
        <taxon>Dikarya</taxon>
        <taxon>Ascomycota</taxon>
        <taxon>Pezizomycotina</taxon>
        <taxon>Eurotiomycetes</taxon>
        <taxon>Eurotiomycetidae</taxon>
        <taxon>Eurotiales</taxon>
        <taxon>Aspergillaceae</taxon>
        <taxon>Penicillium</taxon>
    </lineage>
</organism>
<dbReference type="SUPFAM" id="SSF55424">
    <property type="entry name" value="FAD/NAD-linked reductases, dimerisation (C-terminal) domain"/>
    <property type="match status" value="1"/>
</dbReference>
<dbReference type="InterPro" id="IPR050260">
    <property type="entry name" value="FAD-bd_OxRdtase"/>
</dbReference>
<dbReference type="AlphaFoldDB" id="A0A9W9RRC5"/>
<comment type="cofactor">
    <cofactor evidence="1">
        <name>FAD</name>
        <dbReference type="ChEBI" id="CHEBI:57692"/>
    </cofactor>
</comment>
<keyword evidence="9" id="KW-1185">Reference proteome</keyword>
<dbReference type="PROSITE" id="PS50206">
    <property type="entry name" value="RHODANESE_3"/>
    <property type="match status" value="1"/>
</dbReference>
<feature type="domain" description="Rhodanese" evidence="7">
    <location>
        <begin position="464"/>
        <end position="551"/>
    </location>
</feature>
<dbReference type="InterPro" id="IPR016156">
    <property type="entry name" value="FAD/NAD-linked_Rdtase_dimer_sf"/>
</dbReference>
<dbReference type="OrthoDB" id="361797at2759"/>
<name>A0A9W9RRC5_9EURO</name>
<evidence type="ECO:0000259" key="7">
    <source>
        <dbReference type="PROSITE" id="PS50206"/>
    </source>
</evidence>
<keyword evidence="6" id="KW-0676">Redox-active center</keyword>
<dbReference type="SMART" id="SM00450">
    <property type="entry name" value="RHOD"/>
    <property type="match status" value="1"/>
</dbReference>
<evidence type="ECO:0000256" key="3">
    <source>
        <dbReference type="ARBA" id="ARBA00022630"/>
    </source>
</evidence>
<comment type="caution">
    <text evidence="8">The sequence shown here is derived from an EMBL/GenBank/DDBJ whole genome shotgun (WGS) entry which is preliminary data.</text>
</comment>
<evidence type="ECO:0000256" key="5">
    <source>
        <dbReference type="ARBA" id="ARBA00023002"/>
    </source>
</evidence>